<protein>
    <submittedName>
        <fullName evidence="3">BTB domain-containing protein</fullName>
    </submittedName>
</protein>
<proteinExistence type="predicted"/>
<feature type="compositionally biased region" description="Low complexity" evidence="1">
    <location>
        <begin position="46"/>
        <end position="64"/>
    </location>
</feature>
<evidence type="ECO:0000256" key="1">
    <source>
        <dbReference type="SAM" id="MobiDB-lite"/>
    </source>
</evidence>
<reference evidence="3" key="2">
    <citation type="submission" date="2020-10" db="UniProtKB">
        <authorList>
            <consortium name="WormBaseParasite"/>
        </authorList>
    </citation>
    <scope>IDENTIFICATION</scope>
</reference>
<dbReference type="WBParaSite" id="Pan_g19886.t1">
    <property type="protein sequence ID" value="Pan_g19886.t1"/>
    <property type="gene ID" value="Pan_g19886"/>
</dbReference>
<evidence type="ECO:0000313" key="3">
    <source>
        <dbReference type="WBParaSite" id="Pan_g19886.t1"/>
    </source>
</evidence>
<dbReference type="Proteomes" id="UP000492821">
    <property type="component" value="Unassembled WGS sequence"/>
</dbReference>
<organism evidence="2 3">
    <name type="scientific">Panagrellus redivivus</name>
    <name type="common">Microworm</name>
    <dbReference type="NCBI Taxonomy" id="6233"/>
    <lineage>
        <taxon>Eukaryota</taxon>
        <taxon>Metazoa</taxon>
        <taxon>Ecdysozoa</taxon>
        <taxon>Nematoda</taxon>
        <taxon>Chromadorea</taxon>
        <taxon>Rhabditida</taxon>
        <taxon>Tylenchina</taxon>
        <taxon>Panagrolaimomorpha</taxon>
        <taxon>Panagrolaimoidea</taxon>
        <taxon>Panagrolaimidae</taxon>
        <taxon>Panagrellus</taxon>
    </lineage>
</organism>
<feature type="region of interest" description="Disordered" evidence="1">
    <location>
        <begin position="1"/>
        <end position="114"/>
    </location>
</feature>
<reference evidence="2" key="1">
    <citation type="journal article" date="2013" name="Genetics">
        <title>The draft genome and transcriptome of Panagrellus redivivus are shaped by the harsh demands of a free-living lifestyle.</title>
        <authorList>
            <person name="Srinivasan J."/>
            <person name="Dillman A.R."/>
            <person name="Macchietto M.G."/>
            <person name="Heikkinen L."/>
            <person name="Lakso M."/>
            <person name="Fracchia K.M."/>
            <person name="Antoshechkin I."/>
            <person name="Mortazavi A."/>
            <person name="Wong G."/>
            <person name="Sternberg P.W."/>
        </authorList>
    </citation>
    <scope>NUCLEOTIDE SEQUENCE [LARGE SCALE GENOMIC DNA]</scope>
    <source>
        <strain evidence="2">MT8872</strain>
    </source>
</reference>
<evidence type="ECO:0000313" key="2">
    <source>
        <dbReference type="Proteomes" id="UP000492821"/>
    </source>
</evidence>
<sequence>MPTPIKREGPSPLAQKSLSIDKQPSPLAGPVSRFRRPGHLALPSRASNALSSSAPGPSAGDANGTVSNGPAGGNGGLTPEVVSKTSPWKAMSGNKASGNGRSNTGSGGGRPANHLIQRSFSTIDSPPRFFGRSMPVKLSTGSGDGMSPGIFSPKKISLPQEDRRVMHNFAYGMAMGSYQYTMGPNEIDFTQPDPSRPLEIRCCGNSIYVNPEFAQDVSPLFTNFLVREFVAGKQKCVDMQRDDINFPDIIAIARALCPCELGIFPIPVDASSFIQLARLSWDLNIEKLKTLCDLYISKMALDDPDLTNDEMCDFLGAAYQYRLSKWTRVRLLECVVGREVNFLTPALNTTNLLPELVCAAVKAYKEGSLGHNHLTNDVKLKVCCRTCRVDQPPVPLAAIKGDLSSDGIPSFVKCGQCRTTICCGCILRPCEKQIEEFVTTFCKDNQERIQLY</sequence>
<dbReference type="AlphaFoldDB" id="A0A7E4VDZ6"/>
<keyword evidence="2" id="KW-1185">Reference proteome</keyword>
<accession>A0A7E4VDZ6</accession>
<name>A0A7E4VDZ6_PANRE</name>